<dbReference type="PANTHER" id="PTHR43547">
    <property type="entry name" value="TWO-COMPONENT HISTIDINE KINASE"/>
    <property type="match status" value="1"/>
</dbReference>
<evidence type="ECO:0000256" key="4">
    <source>
        <dbReference type="ARBA" id="ARBA00022475"/>
    </source>
</evidence>
<keyword evidence="10" id="KW-0067">ATP-binding</keyword>
<dbReference type="Pfam" id="PF14689">
    <property type="entry name" value="SPOB_a"/>
    <property type="match status" value="1"/>
</dbReference>
<evidence type="ECO:0000256" key="9">
    <source>
        <dbReference type="ARBA" id="ARBA00022777"/>
    </source>
</evidence>
<dbReference type="SMART" id="SM00091">
    <property type="entry name" value="PAS"/>
    <property type="match status" value="1"/>
</dbReference>
<dbReference type="InterPro" id="IPR003594">
    <property type="entry name" value="HATPase_dom"/>
</dbReference>
<evidence type="ECO:0000256" key="5">
    <source>
        <dbReference type="ARBA" id="ARBA00022553"/>
    </source>
</evidence>
<dbReference type="InterPro" id="IPR039506">
    <property type="entry name" value="SPOB_a"/>
</dbReference>
<dbReference type="GO" id="GO:0005886">
    <property type="term" value="C:plasma membrane"/>
    <property type="evidence" value="ECO:0007669"/>
    <property type="project" value="UniProtKB-SubCell"/>
</dbReference>
<evidence type="ECO:0000256" key="1">
    <source>
        <dbReference type="ARBA" id="ARBA00000085"/>
    </source>
</evidence>
<evidence type="ECO:0000256" key="6">
    <source>
        <dbReference type="ARBA" id="ARBA00022679"/>
    </source>
</evidence>
<dbReference type="InterPro" id="IPR000014">
    <property type="entry name" value="PAS"/>
</dbReference>
<evidence type="ECO:0000256" key="12">
    <source>
        <dbReference type="ARBA" id="ARBA00023012"/>
    </source>
</evidence>
<dbReference type="SUPFAM" id="SSF55785">
    <property type="entry name" value="PYP-like sensor domain (PAS domain)"/>
    <property type="match status" value="1"/>
</dbReference>
<evidence type="ECO:0000313" key="16">
    <source>
        <dbReference type="EMBL" id="RFU63650.1"/>
    </source>
</evidence>
<keyword evidence="17" id="KW-1185">Reference proteome</keyword>
<evidence type="ECO:0000313" key="17">
    <source>
        <dbReference type="Proteomes" id="UP000264541"/>
    </source>
</evidence>
<organism evidence="16 17">
    <name type="scientific">Peribacillus saganii</name>
    <dbReference type="NCBI Taxonomy" id="2303992"/>
    <lineage>
        <taxon>Bacteria</taxon>
        <taxon>Bacillati</taxon>
        <taxon>Bacillota</taxon>
        <taxon>Bacilli</taxon>
        <taxon>Bacillales</taxon>
        <taxon>Bacillaceae</taxon>
        <taxon>Peribacillus</taxon>
    </lineage>
</organism>
<dbReference type="InterPro" id="IPR004358">
    <property type="entry name" value="Sig_transdc_His_kin-like_C"/>
</dbReference>
<gene>
    <name evidence="16" type="ORF">D0469_19560</name>
</gene>
<proteinExistence type="predicted"/>
<dbReference type="OrthoDB" id="9792686at2"/>
<protein>
    <recommendedName>
        <fullName evidence="3">histidine kinase</fullName>
        <ecNumber evidence="3">2.7.13.3</ecNumber>
    </recommendedName>
</protein>
<keyword evidence="8" id="KW-0547">Nucleotide-binding</keyword>
<dbReference type="Pfam" id="PF17203">
    <property type="entry name" value="sCache_3_2"/>
    <property type="match status" value="1"/>
</dbReference>
<name>A0A372LEE5_9BACI</name>
<dbReference type="CDD" id="cd00130">
    <property type="entry name" value="PAS"/>
    <property type="match status" value="1"/>
</dbReference>
<evidence type="ECO:0000256" key="13">
    <source>
        <dbReference type="ARBA" id="ARBA00023136"/>
    </source>
</evidence>
<dbReference type="EMBL" id="QVTE01000064">
    <property type="protein sequence ID" value="RFU63650.1"/>
    <property type="molecule type" value="Genomic_DNA"/>
</dbReference>
<evidence type="ECO:0000256" key="10">
    <source>
        <dbReference type="ARBA" id="ARBA00022840"/>
    </source>
</evidence>
<keyword evidence="9 16" id="KW-0418">Kinase</keyword>
<dbReference type="PRINTS" id="PR00344">
    <property type="entry name" value="BCTRLSENSOR"/>
</dbReference>
<keyword evidence="5" id="KW-0597">Phosphoprotein</keyword>
<dbReference type="Gene3D" id="3.30.450.20">
    <property type="entry name" value="PAS domain"/>
    <property type="match status" value="2"/>
</dbReference>
<accession>A0A372LEE5</accession>
<dbReference type="GO" id="GO:0000155">
    <property type="term" value="F:phosphorelay sensor kinase activity"/>
    <property type="evidence" value="ECO:0007669"/>
    <property type="project" value="InterPro"/>
</dbReference>
<dbReference type="InterPro" id="IPR036890">
    <property type="entry name" value="HATPase_C_sf"/>
</dbReference>
<dbReference type="InterPro" id="IPR005467">
    <property type="entry name" value="His_kinase_dom"/>
</dbReference>
<dbReference type="InterPro" id="IPR016120">
    <property type="entry name" value="Sig_transdc_His_kin_SpoOB"/>
</dbReference>
<keyword evidence="11 14" id="KW-1133">Transmembrane helix</keyword>
<dbReference type="InterPro" id="IPR035965">
    <property type="entry name" value="PAS-like_dom_sf"/>
</dbReference>
<dbReference type="Pfam" id="PF13188">
    <property type="entry name" value="PAS_8"/>
    <property type="match status" value="1"/>
</dbReference>
<dbReference type="SUPFAM" id="SSF55874">
    <property type="entry name" value="ATPase domain of HSP90 chaperone/DNA topoisomerase II/histidine kinase"/>
    <property type="match status" value="1"/>
</dbReference>
<dbReference type="RefSeq" id="WP_117328401.1">
    <property type="nucleotide sequence ID" value="NZ_QVTE01000064.1"/>
</dbReference>
<dbReference type="Proteomes" id="UP000264541">
    <property type="component" value="Unassembled WGS sequence"/>
</dbReference>
<evidence type="ECO:0000256" key="8">
    <source>
        <dbReference type="ARBA" id="ARBA00022741"/>
    </source>
</evidence>
<evidence type="ECO:0000256" key="14">
    <source>
        <dbReference type="SAM" id="Phobius"/>
    </source>
</evidence>
<dbReference type="InterPro" id="IPR033463">
    <property type="entry name" value="sCache_3"/>
</dbReference>
<dbReference type="InterPro" id="IPR029151">
    <property type="entry name" value="Sensor-like_sf"/>
</dbReference>
<dbReference type="PROSITE" id="PS50109">
    <property type="entry name" value="HIS_KIN"/>
    <property type="match status" value="1"/>
</dbReference>
<dbReference type="GO" id="GO:0005524">
    <property type="term" value="F:ATP binding"/>
    <property type="evidence" value="ECO:0007669"/>
    <property type="project" value="UniProtKB-KW"/>
</dbReference>
<dbReference type="Gene3D" id="3.30.565.10">
    <property type="entry name" value="Histidine kinase-like ATPase, C-terminal domain"/>
    <property type="match status" value="1"/>
</dbReference>
<dbReference type="SUPFAM" id="SSF103190">
    <property type="entry name" value="Sensory domain-like"/>
    <property type="match status" value="1"/>
</dbReference>
<reference evidence="16 17" key="1">
    <citation type="submission" date="2018-08" db="EMBL/GenBank/DDBJ databases">
        <title>Bacillus chawlae sp. nov., Bacillus glennii sp. nov., and Bacillus saganii sp. nov. Isolated from the Vehicle Assembly Building at Kennedy Space Center where the Viking Spacecraft were Assembled.</title>
        <authorList>
            <person name="Seuylemezian A."/>
            <person name="Vaishampayan P."/>
        </authorList>
    </citation>
    <scope>NUCLEOTIDE SEQUENCE [LARGE SCALE GENOMIC DNA]</scope>
    <source>
        <strain evidence="16 17">V47-23a</strain>
    </source>
</reference>
<evidence type="ECO:0000256" key="11">
    <source>
        <dbReference type="ARBA" id="ARBA00022989"/>
    </source>
</evidence>
<evidence type="ECO:0000256" key="7">
    <source>
        <dbReference type="ARBA" id="ARBA00022692"/>
    </source>
</evidence>
<comment type="subcellular location">
    <subcellularLocation>
        <location evidence="2">Cell membrane</location>
        <topology evidence="2">Multi-pass membrane protein</topology>
    </subcellularLocation>
</comment>
<dbReference type="SUPFAM" id="SSF55890">
    <property type="entry name" value="Sporulation response regulatory protein Spo0B"/>
    <property type="match status" value="1"/>
</dbReference>
<dbReference type="AlphaFoldDB" id="A0A372LEE5"/>
<keyword evidence="13 14" id="KW-0472">Membrane</keyword>
<dbReference type="Pfam" id="PF02518">
    <property type="entry name" value="HATPase_c"/>
    <property type="match status" value="1"/>
</dbReference>
<dbReference type="EC" id="2.7.13.3" evidence="3"/>
<keyword evidence="6" id="KW-0808">Transferase</keyword>
<evidence type="ECO:0000256" key="3">
    <source>
        <dbReference type="ARBA" id="ARBA00012438"/>
    </source>
</evidence>
<keyword evidence="7 14" id="KW-0812">Transmembrane</keyword>
<feature type="transmembrane region" description="Helical" evidence="14">
    <location>
        <begin position="174"/>
        <end position="193"/>
    </location>
</feature>
<feature type="transmembrane region" description="Helical" evidence="14">
    <location>
        <begin position="12"/>
        <end position="36"/>
    </location>
</feature>
<evidence type="ECO:0000259" key="15">
    <source>
        <dbReference type="PROSITE" id="PS50109"/>
    </source>
</evidence>
<sequence>MKLSHTPIQLKITMLTFGIVTFSILIGGMMILGNIVSVKEEESGKRTMITAHTVAELPVVQEMVQKPNGWHALNKIIENIRFIHNADYIVVLNQDRIRYSHPVYSKLGTVSHSKDESAAFAEHVYLSKAKGEMGVSVRAFVPILNEKKEQVGVVIVGNILPTIKDLVLESRTDIALLLLLTLSFGAIGSWLLAHHIKKETFQLEPHEISRMLVERTEAFNAMHEGVIAIDNQEHITVFNEKAKQMLGISGNVIGRKIREVINDTRLPEVLYFTKPVYNQEIQVQYKNILSNRVPIIVAGDTIGAVAIFQDRTEVTKLAEELTGVKAFVEALRVQNHEHMNKLHTIAGLIQLGNLDKALQYVFKTTEEQEDLSRFLSKHIHHESLAGLLLSKVTRGKELGIELIIDKNSRLERFPDDLDHHDFVLILGNLIENSFAALMNSNEQKKQVYLCIRHDETACQIVHEDNGPGIPDSIQEQIFQYGFTTKGNDGSGIGLYLISQIVEKAHGTLSVESKPNEGTAFYLSFPMKKVQGGITHG</sequence>
<dbReference type="PANTHER" id="PTHR43547:SF10">
    <property type="entry name" value="SENSOR HISTIDINE KINASE DCUS"/>
    <property type="match status" value="1"/>
</dbReference>
<evidence type="ECO:0000256" key="2">
    <source>
        <dbReference type="ARBA" id="ARBA00004651"/>
    </source>
</evidence>
<feature type="domain" description="Histidine kinase" evidence="15">
    <location>
        <begin position="333"/>
        <end position="528"/>
    </location>
</feature>
<dbReference type="Gene3D" id="1.10.287.130">
    <property type="match status" value="1"/>
</dbReference>
<comment type="catalytic activity">
    <reaction evidence="1">
        <text>ATP + protein L-histidine = ADP + protein N-phospho-L-histidine.</text>
        <dbReference type="EC" id="2.7.13.3"/>
    </reaction>
</comment>
<keyword evidence="4" id="KW-1003">Cell membrane</keyword>
<comment type="caution">
    <text evidence="16">The sequence shown here is derived from an EMBL/GenBank/DDBJ whole genome shotgun (WGS) entry which is preliminary data.</text>
</comment>
<dbReference type="SMART" id="SM00387">
    <property type="entry name" value="HATPase_c"/>
    <property type="match status" value="1"/>
</dbReference>
<keyword evidence="12" id="KW-0902">Two-component regulatory system</keyword>